<evidence type="ECO:0000313" key="8">
    <source>
        <dbReference type="EMBL" id="KAF9992851.1"/>
    </source>
</evidence>
<proteinExistence type="inferred from homology"/>
<dbReference type="InterPro" id="IPR003137">
    <property type="entry name" value="PA_domain"/>
</dbReference>
<evidence type="ECO:0008006" key="10">
    <source>
        <dbReference type="Google" id="ProtNLM"/>
    </source>
</evidence>
<dbReference type="OrthoDB" id="10256524at2759"/>
<comment type="caution">
    <text evidence="8">The sequence shown here is derived from an EMBL/GenBank/DDBJ whole genome shotgun (WGS) entry which is preliminary data.</text>
</comment>
<dbReference type="InterPro" id="IPR000209">
    <property type="entry name" value="Peptidase_S8/S53_dom"/>
</dbReference>
<dbReference type="InterPro" id="IPR036852">
    <property type="entry name" value="Peptidase_S8/S53_dom_sf"/>
</dbReference>
<dbReference type="InterPro" id="IPR023828">
    <property type="entry name" value="Peptidase_S8_Ser-AS"/>
</dbReference>
<feature type="domain" description="PA" evidence="7">
    <location>
        <begin position="103"/>
        <end position="167"/>
    </location>
</feature>
<feature type="non-terminal residue" evidence="8">
    <location>
        <position position="274"/>
    </location>
</feature>
<keyword evidence="2" id="KW-0645">Protease</keyword>
<evidence type="ECO:0000259" key="6">
    <source>
        <dbReference type="Pfam" id="PF00082"/>
    </source>
</evidence>
<dbReference type="GO" id="GO:0006508">
    <property type="term" value="P:proteolysis"/>
    <property type="evidence" value="ECO:0007669"/>
    <property type="project" value="UniProtKB-KW"/>
</dbReference>
<dbReference type="Gene3D" id="3.40.50.200">
    <property type="entry name" value="Peptidase S8/S53 domain"/>
    <property type="match status" value="1"/>
</dbReference>
<evidence type="ECO:0000256" key="2">
    <source>
        <dbReference type="ARBA" id="ARBA00022670"/>
    </source>
</evidence>
<gene>
    <name evidence="8" type="ORF">BGZ65_011728</name>
</gene>
<feature type="domain" description="Peptidase S8/S53" evidence="6">
    <location>
        <begin position="8"/>
        <end position="270"/>
    </location>
</feature>
<evidence type="ECO:0000256" key="4">
    <source>
        <dbReference type="ARBA" id="ARBA00022825"/>
    </source>
</evidence>
<dbReference type="SUPFAM" id="SSF52743">
    <property type="entry name" value="Subtilisin-like"/>
    <property type="match status" value="1"/>
</dbReference>
<evidence type="ECO:0000256" key="5">
    <source>
        <dbReference type="PROSITE-ProRule" id="PRU01240"/>
    </source>
</evidence>
<evidence type="ECO:0000313" key="9">
    <source>
        <dbReference type="Proteomes" id="UP000749646"/>
    </source>
</evidence>
<dbReference type="GO" id="GO:0004252">
    <property type="term" value="F:serine-type endopeptidase activity"/>
    <property type="evidence" value="ECO:0007669"/>
    <property type="project" value="InterPro"/>
</dbReference>
<dbReference type="SUPFAM" id="SSF52025">
    <property type="entry name" value="PA domain"/>
    <property type="match status" value="1"/>
</dbReference>
<dbReference type="PANTHER" id="PTHR43399:SF4">
    <property type="entry name" value="CELL WALL-ASSOCIATED PROTEASE"/>
    <property type="match status" value="1"/>
</dbReference>
<comment type="similarity">
    <text evidence="1 5">Belongs to the peptidase S8 family.</text>
</comment>
<dbReference type="Pfam" id="PF02225">
    <property type="entry name" value="PA"/>
    <property type="match status" value="1"/>
</dbReference>
<accession>A0A9P6MD34</accession>
<dbReference type="EMBL" id="JAAAHW010002036">
    <property type="protein sequence ID" value="KAF9992851.1"/>
    <property type="molecule type" value="Genomic_DNA"/>
</dbReference>
<dbReference type="AlphaFoldDB" id="A0A9P6MD34"/>
<dbReference type="Gene3D" id="3.50.30.30">
    <property type="match status" value="1"/>
</dbReference>
<sequence length="274" mass="28183">KVGAPQPFVGVAPEVTFGAYRIFSCAGSGASDIIMQGVWSVSNAGLGALSTSVASFDNIAGSYQYFSYGEADHPYSFSQAWGKPLDLPASATLIPVFEKDGSLSDGCLQESYAGQNVTGKVVLVLGDTIRCKSGGRGAAAKAAGAAGMLVQSVPLGLNSLGGNPEFQMASIEAAAGAELLEAFKKNPVNTFKWPADKKSFRIEGGGSPSAFSSWGLDGDLRIKPDIAGPGGNILSTYPLDMGDYAILSGTSMSSPYVAGAHALLFNAHKKVLRG</sequence>
<organism evidence="8 9">
    <name type="scientific">Modicella reniformis</name>
    <dbReference type="NCBI Taxonomy" id="1440133"/>
    <lineage>
        <taxon>Eukaryota</taxon>
        <taxon>Fungi</taxon>
        <taxon>Fungi incertae sedis</taxon>
        <taxon>Mucoromycota</taxon>
        <taxon>Mortierellomycotina</taxon>
        <taxon>Mortierellomycetes</taxon>
        <taxon>Mortierellales</taxon>
        <taxon>Mortierellaceae</taxon>
        <taxon>Modicella</taxon>
    </lineage>
</organism>
<dbReference type="PROSITE" id="PS51892">
    <property type="entry name" value="SUBTILASE"/>
    <property type="match status" value="1"/>
</dbReference>
<name>A0A9P6MD34_9FUNG</name>
<keyword evidence="3" id="KW-0378">Hydrolase</keyword>
<reference evidence="8" key="1">
    <citation type="journal article" date="2020" name="Fungal Divers.">
        <title>Resolving the Mortierellaceae phylogeny through synthesis of multi-gene phylogenetics and phylogenomics.</title>
        <authorList>
            <person name="Vandepol N."/>
            <person name="Liber J."/>
            <person name="Desiro A."/>
            <person name="Na H."/>
            <person name="Kennedy M."/>
            <person name="Barry K."/>
            <person name="Grigoriev I.V."/>
            <person name="Miller A.N."/>
            <person name="O'Donnell K."/>
            <person name="Stajich J.E."/>
            <person name="Bonito G."/>
        </authorList>
    </citation>
    <scope>NUCLEOTIDE SEQUENCE</scope>
    <source>
        <strain evidence="8">MES-2147</strain>
    </source>
</reference>
<evidence type="ECO:0000259" key="7">
    <source>
        <dbReference type="Pfam" id="PF02225"/>
    </source>
</evidence>
<dbReference type="PANTHER" id="PTHR43399">
    <property type="entry name" value="SUBTILISIN-RELATED"/>
    <property type="match status" value="1"/>
</dbReference>
<dbReference type="InterPro" id="IPR046450">
    <property type="entry name" value="PA_dom_sf"/>
</dbReference>
<keyword evidence="4" id="KW-0720">Serine protease</keyword>
<keyword evidence="9" id="KW-1185">Reference proteome</keyword>
<evidence type="ECO:0000256" key="3">
    <source>
        <dbReference type="ARBA" id="ARBA00022801"/>
    </source>
</evidence>
<dbReference type="Pfam" id="PF00082">
    <property type="entry name" value="Peptidase_S8"/>
    <property type="match status" value="1"/>
</dbReference>
<dbReference type="InterPro" id="IPR051048">
    <property type="entry name" value="Peptidase_S8/S53_subtilisin"/>
</dbReference>
<comment type="caution">
    <text evidence="5">Lacks conserved residue(s) required for the propagation of feature annotation.</text>
</comment>
<dbReference type="Proteomes" id="UP000749646">
    <property type="component" value="Unassembled WGS sequence"/>
</dbReference>
<protein>
    <recommendedName>
        <fullName evidence="10">Subtilisin</fullName>
    </recommendedName>
</protein>
<dbReference type="PROSITE" id="PS00138">
    <property type="entry name" value="SUBTILASE_SER"/>
    <property type="match status" value="1"/>
</dbReference>
<feature type="non-terminal residue" evidence="8">
    <location>
        <position position="1"/>
    </location>
</feature>
<evidence type="ECO:0000256" key="1">
    <source>
        <dbReference type="ARBA" id="ARBA00011073"/>
    </source>
</evidence>